<evidence type="ECO:0000256" key="5">
    <source>
        <dbReference type="ARBA" id="ARBA00023204"/>
    </source>
</evidence>
<comment type="subcellular location">
    <subcellularLocation>
        <location evidence="1">Nucleus</location>
    </subcellularLocation>
</comment>
<dbReference type="STRING" id="796604.A0A2X0PA26"/>
<evidence type="ECO:0000256" key="2">
    <source>
        <dbReference type="ARBA" id="ARBA00006661"/>
    </source>
</evidence>
<dbReference type="GO" id="GO:0006281">
    <property type="term" value="P:DNA repair"/>
    <property type="evidence" value="ECO:0007669"/>
    <property type="project" value="UniProtKB-KW"/>
</dbReference>
<evidence type="ECO:0000256" key="4">
    <source>
        <dbReference type="ARBA" id="ARBA00023172"/>
    </source>
</evidence>
<feature type="region of interest" description="Disordered" evidence="8">
    <location>
        <begin position="1"/>
        <end position="229"/>
    </location>
</feature>
<feature type="compositionally biased region" description="Basic and acidic residues" evidence="8">
    <location>
        <begin position="446"/>
        <end position="459"/>
    </location>
</feature>
<feature type="region of interest" description="Disordered" evidence="8">
    <location>
        <begin position="561"/>
        <end position="594"/>
    </location>
</feature>
<keyword evidence="10" id="KW-1185">Reference proteome</keyword>
<dbReference type="GO" id="GO:0006310">
    <property type="term" value="P:DNA recombination"/>
    <property type="evidence" value="ECO:0007669"/>
    <property type="project" value="UniProtKB-KW"/>
</dbReference>
<name>A0A2X0PA26_9BASI</name>
<dbReference type="Proteomes" id="UP000249464">
    <property type="component" value="Unassembled WGS sequence"/>
</dbReference>
<feature type="compositionally biased region" description="Polar residues" evidence="8">
    <location>
        <begin position="1"/>
        <end position="21"/>
    </location>
</feature>
<feature type="compositionally biased region" description="Polar residues" evidence="8">
    <location>
        <begin position="664"/>
        <end position="682"/>
    </location>
</feature>
<feature type="compositionally biased region" description="Basic residues" evidence="8">
    <location>
        <begin position="873"/>
        <end position="892"/>
    </location>
</feature>
<feature type="region of interest" description="Disordered" evidence="8">
    <location>
        <begin position="755"/>
        <end position="829"/>
    </location>
</feature>
<dbReference type="GO" id="GO:0006260">
    <property type="term" value="P:DNA replication"/>
    <property type="evidence" value="ECO:0007669"/>
    <property type="project" value="InterPro"/>
</dbReference>
<keyword evidence="6" id="KW-0539">Nucleus</keyword>
<dbReference type="GO" id="GO:0033557">
    <property type="term" value="C:Slx1-Slx4 complex"/>
    <property type="evidence" value="ECO:0007669"/>
    <property type="project" value="InterPro"/>
</dbReference>
<evidence type="ECO:0000256" key="7">
    <source>
        <dbReference type="ARBA" id="ARBA00029496"/>
    </source>
</evidence>
<keyword evidence="5" id="KW-0234">DNA repair</keyword>
<comment type="similarity">
    <text evidence="2">Belongs to the SLX4 family.</text>
</comment>
<evidence type="ECO:0000256" key="8">
    <source>
        <dbReference type="SAM" id="MobiDB-lite"/>
    </source>
</evidence>
<feature type="compositionally biased region" description="Basic residues" evidence="8">
    <location>
        <begin position="781"/>
        <end position="790"/>
    </location>
</feature>
<dbReference type="Pfam" id="PF09494">
    <property type="entry name" value="Slx4"/>
    <property type="match status" value="1"/>
</dbReference>
<protein>
    <recommendedName>
        <fullName evidence="7">Structure-specific endonuclease subunit SLX4</fullName>
    </recommendedName>
</protein>
<dbReference type="AlphaFoldDB" id="A0A2X0PA26"/>
<feature type="region of interest" description="Disordered" evidence="8">
    <location>
        <begin position="611"/>
        <end position="729"/>
    </location>
</feature>
<evidence type="ECO:0000313" key="9">
    <source>
        <dbReference type="EMBL" id="SGY63355.1"/>
    </source>
</evidence>
<feature type="compositionally biased region" description="Polar residues" evidence="8">
    <location>
        <begin position="82"/>
        <end position="100"/>
    </location>
</feature>
<gene>
    <name evidence="9" type="primary">BQ5605_C007g04793</name>
    <name evidence="9" type="ORF">BQ5605_C007G04793</name>
</gene>
<accession>A0A2X0PA26</accession>
<reference evidence="9 10" key="1">
    <citation type="submission" date="2016-11" db="EMBL/GenBank/DDBJ databases">
        <authorList>
            <person name="Jaros S."/>
            <person name="Januszkiewicz K."/>
            <person name="Wedrychowicz H."/>
        </authorList>
    </citation>
    <scope>NUCLEOTIDE SEQUENCE [LARGE SCALE GENOMIC DNA]</scope>
</reference>
<evidence type="ECO:0000256" key="3">
    <source>
        <dbReference type="ARBA" id="ARBA00022763"/>
    </source>
</evidence>
<evidence type="ECO:0000256" key="6">
    <source>
        <dbReference type="ARBA" id="ARBA00023242"/>
    </source>
</evidence>
<feature type="region of interest" description="Disordered" evidence="8">
    <location>
        <begin position="244"/>
        <end position="272"/>
    </location>
</feature>
<sequence length="978" mass="107067">MARSHSAGQVTPIPAQSNAATSKIHWDPPWAPSLWTRVMRSRSESPAELIEDSEPERARPGSASDEEDAPIASHSVRLDLGASTTSSEPNEPVPSTSTSVPKLLGRRIPPWERQRAAPLASTSSHMRKLSIESNSSSASYSMKRPYSTSIYRADVSTTSSKTDKKKMKIHQTAADLLSESASGSDHSPPKPKEVILKPTKRVPNKVKNKGKERMIPPPSPVPSSPSSALDVMMDSSIEVYDLRSNTSESDQNSDSEGDLAPPVGSRLQLDRFKYEKPTKDDTLALKRRKKKVLLFPSVDPVVLPSRARVRLLDRCPLCDLYFSTSRSAEWKEGHLRTCALTKDYTSETVRVRVEQQILNLAAEAESRRLDPSRTLFDRMVGKGEGANAHIRVVTVVGVEVGDGAEWTKEGKEIGKMQTELEKGMRKPTRDKVIREAAEIRREGWERERRRGEEEAKKEWGQAQTPRATGVLKPESASSRQVFAGRIEGALGALGGSGLTQAPSKRRESQSDEGDVFLVDDSLDADQMMELPSTQLFAPSSLVENCAETNEIQAVAIPSKLVPKTKRRVRSKASKSSDSDSDTDEERLTRSLWSAAAGHDDEIIQEVVVSNHPAFRREASPPPTRTRLSTHPVSPPSSPSSLLLLSTPEHDRLTPHRRRVEVQMDTPSTMDGSPTRALRSSMTALGLGRDDDIAAASGTGGPDRPSRSVTDAMVIDDDDDAKSDSASDLGEGAWEDAIYNDGVMMWDGREEIGTLAVSDDGSSSSEEEPIAAVAKRSATKSTGRKVGRPRKASTPTSISSPSSSASSGPDEVTVYNSVNPPPGCPDYSSQPLETLRRQVKGFGFRVSKEKSVLVDQLIKVWIAMHPPEPPTKSPKVKKPKAAAAKKTKKKKKDKAADASEEEVVDERSLSAKMRESVLAHEAIYLKVLRYEPIFFDDIVALATGSKIKVAKAVLAKWLDDQCITFYTQDPTKGSRRRRK</sequence>
<dbReference type="EMBL" id="FQNC01000045">
    <property type="protein sequence ID" value="SGY63355.1"/>
    <property type="molecule type" value="Genomic_DNA"/>
</dbReference>
<keyword evidence="3" id="KW-0227">DNA damage</keyword>
<evidence type="ECO:0000313" key="10">
    <source>
        <dbReference type="Proteomes" id="UP000249464"/>
    </source>
</evidence>
<dbReference type="InterPro" id="IPR018574">
    <property type="entry name" value="Structure-sp_endonuc_su_Slx4"/>
</dbReference>
<evidence type="ECO:0000256" key="1">
    <source>
        <dbReference type="ARBA" id="ARBA00004123"/>
    </source>
</evidence>
<feature type="region of interest" description="Disordered" evidence="8">
    <location>
        <begin position="864"/>
        <end position="902"/>
    </location>
</feature>
<feature type="region of interest" description="Disordered" evidence="8">
    <location>
        <begin position="446"/>
        <end position="476"/>
    </location>
</feature>
<keyword evidence="4" id="KW-0233">DNA recombination</keyword>
<feature type="compositionally biased region" description="Low complexity" evidence="8">
    <location>
        <begin position="131"/>
        <end position="141"/>
    </location>
</feature>
<feature type="compositionally biased region" description="Basic residues" evidence="8">
    <location>
        <begin position="198"/>
        <end position="208"/>
    </location>
</feature>
<feature type="compositionally biased region" description="Low complexity" evidence="8">
    <location>
        <begin position="791"/>
        <end position="806"/>
    </location>
</feature>
<feature type="region of interest" description="Disordered" evidence="8">
    <location>
        <begin position="491"/>
        <end position="514"/>
    </location>
</feature>
<organism evidence="9 10">
    <name type="scientific">Microbotryum silenes-dioicae</name>
    <dbReference type="NCBI Taxonomy" id="796604"/>
    <lineage>
        <taxon>Eukaryota</taxon>
        <taxon>Fungi</taxon>
        <taxon>Dikarya</taxon>
        <taxon>Basidiomycota</taxon>
        <taxon>Pucciniomycotina</taxon>
        <taxon>Microbotryomycetes</taxon>
        <taxon>Microbotryales</taxon>
        <taxon>Microbotryaceae</taxon>
        <taxon>Microbotryum</taxon>
    </lineage>
</organism>
<proteinExistence type="inferred from homology"/>
<feature type="compositionally biased region" description="Basic residues" evidence="8">
    <location>
        <begin position="562"/>
        <end position="572"/>
    </location>
</feature>